<comment type="caution">
    <text evidence="2">The sequence shown here is derived from an EMBL/GenBank/DDBJ whole genome shotgun (WGS) entry which is preliminary data.</text>
</comment>
<keyword evidence="3" id="KW-1185">Reference proteome</keyword>
<feature type="region of interest" description="Disordered" evidence="1">
    <location>
        <begin position="1"/>
        <end position="36"/>
    </location>
</feature>
<dbReference type="AlphaFoldDB" id="A0A433DGP0"/>
<dbReference type="EMBL" id="RBNI01001780">
    <property type="protein sequence ID" value="RUP49997.1"/>
    <property type="molecule type" value="Genomic_DNA"/>
</dbReference>
<evidence type="ECO:0000313" key="3">
    <source>
        <dbReference type="Proteomes" id="UP000268093"/>
    </source>
</evidence>
<protein>
    <submittedName>
        <fullName evidence="2">Uncharacterized protein</fullName>
    </submittedName>
</protein>
<sequence length="202" mass="22460">MKSITKIDRTTAADHPPHLDRCINPDSHSRPFQKYTPMPSSKLLSVSLAASQTPKEFYKRDPLNNLLTFTIVGQPLLREVVDRSNGPIVHPQKPLNVQASCRQGEIQELVWNDVRGLLHILGPHKLKPTHHTSSQGSTFIGTVHGEFKENSDHLQAAENQIRNRIAALNVWDGGGSRTGAYLIRSESSSLLAELVPWVGARR</sequence>
<accession>A0A433DGP0</accession>
<name>A0A433DGP0_9FUNG</name>
<proteinExistence type="predicted"/>
<dbReference type="Gene3D" id="3.40.50.450">
    <property type="match status" value="1"/>
</dbReference>
<gene>
    <name evidence="2" type="ORF">BC936DRAFT_140754</name>
</gene>
<reference evidence="2 3" key="1">
    <citation type="journal article" date="2018" name="New Phytol.">
        <title>Phylogenomics of Endogonaceae and evolution of mycorrhizas within Mucoromycota.</title>
        <authorList>
            <person name="Chang Y."/>
            <person name="Desiro A."/>
            <person name="Na H."/>
            <person name="Sandor L."/>
            <person name="Lipzen A."/>
            <person name="Clum A."/>
            <person name="Barry K."/>
            <person name="Grigoriev I.V."/>
            <person name="Martin F.M."/>
            <person name="Stajich J.E."/>
            <person name="Smith M.E."/>
            <person name="Bonito G."/>
            <person name="Spatafora J.W."/>
        </authorList>
    </citation>
    <scope>NUCLEOTIDE SEQUENCE [LARGE SCALE GENOMIC DNA]</scope>
    <source>
        <strain evidence="2 3">GMNB39</strain>
    </source>
</reference>
<feature type="compositionally biased region" description="Basic and acidic residues" evidence="1">
    <location>
        <begin position="1"/>
        <end position="29"/>
    </location>
</feature>
<evidence type="ECO:0000313" key="2">
    <source>
        <dbReference type="EMBL" id="RUP49997.1"/>
    </source>
</evidence>
<evidence type="ECO:0000256" key="1">
    <source>
        <dbReference type="SAM" id="MobiDB-lite"/>
    </source>
</evidence>
<dbReference type="Proteomes" id="UP000268093">
    <property type="component" value="Unassembled WGS sequence"/>
</dbReference>
<organism evidence="2 3">
    <name type="scientific">Jimgerdemannia flammicorona</name>
    <dbReference type="NCBI Taxonomy" id="994334"/>
    <lineage>
        <taxon>Eukaryota</taxon>
        <taxon>Fungi</taxon>
        <taxon>Fungi incertae sedis</taxon>
        <taxon>Mucoromycota</taxon>
        <taxon>Mucoromycotina</taxon>
        <taxon>Endogonomycetes</taxon>
        <taxon>Endogonales</taxon>
        <taxon>Endogonaceae</taxon>
        <taxon>Jimgerdemannia</taxon>
    </lineage>
</organism>